<dbReference type="RefSeq" id="YP_009337861.1">
    <property type="nucleotide sequence ID" value="NC_033294.1"/>
</dbReference>
<accession>A0A1L3KNB5</accession>
<feature type="transmembrane region" description="Helical" evidence="1">
    <location>
        <begin position="466"/>
        <end position="488"/>
    </location>
</feature>
<protein>
    <submittedName>
        <fullName evidence="2">Putative glycoprotein</fullName>
    </submittedName>
</protein>
<dbReference type="Pfam" id="PF24664">
    <property type="entry name" value="Monjiviricetes_fusion"/>
    <property type="match status" value="1"/>
</dbReference>
<reference evidence="2 3" key="1">
    <citation type="journal article" date="2016" name="Nature">
        <title>Redefining the invertebrate RNA virosphere.</title>
        <authorList>
            <person name="Shi M."/>
            <person name="Lin X.D."/>
            <person name="Tian J.H."/>
            <person name="Chen L.J."/>
            <person name="Chen X."/>
            <person name="Li C.X."/>
            <person name="Qin X.C."/>
            <person name="Li J."/>
            <person name="Cao J.P."/>
            <person name="Eden J.S."/>
            <person name="Buchmann J."/>
            <person name="Wang W."/>
            <person name="Xu J."/>
            <person name="Holmes E.C."/>
            <person name="Zhang Y.Z."/>
        </authorList>
    </citation>
    <scope>NUCLEOTIDE SEQUENCE [LARGE SCALE GENOMIC DNA]</scope>
    <source>
        <strain evidence="2 3">WLJQ104251</strain>
    </source>
</reference>
<dbReference type="OrthoDB" id="10679at10239"/>
<dbReference type="GeneID" id="30855537"/>
<sequence length="571" mass="63328">MHSHVSIVHGGHEAGRMTLLPNQCLDMHKNMAYQHHGHMVLLDGPNTITDATITVAGSVDSSGWCEGSSFSHRGSSYTSVVVVDTLTIKVKQVDALVQATSGEVHLPNGVSCLLGSKDCYHPIYGMAVIDETNIGGCGDDSHEIIYEGPIEMVSMFGDSGEDERYFVVETPETVFALKRGKKIQVCRENAWSTEHPKLIVIPKPEWGFKFTKRISGASSVHLIPYVNSKIQFLDLKVGQNMVRTKVELLEQICENSRKIVENRLMLAKLFPHQVASLHYNKPGYMGRVSGEALHIIKCKPVSVSGRKAEGCYQGIPVTHKNESWFLLPITRILSRNAVETTCSRRLPNVYLFGDSWWELGPEPRPAQPPKTMTVGSLLPQWGRTRTSPLGFGGLYPYRDMMAYEQALFGPVVTDTGIAIMTRKMTGMASHDETFSSTKLFDQDDMGSFQDSLIEHNWGPLAWMGEILAEGAAVIVCIVLILLLLKLVVRVYKLWRVSGAGPWLLWSILSVFTETYTAIKFITNLDKIPCSACHPCTCHTRTDSTQEIDSENGRLYPVFSHADIAVTNAEVA</sequence>
<evidence type="ECO:0000256" key="1">
    <source>
        <dbReference type="SAM" id="Phobius"/>
    </source>
</evidence>
<keyword evidence="1" id="KW-1133">Transmembrane helix</keyword>
<dbReference type="Proteomes" id="UP000203961">
    <property type="component" value="Genome"/>
</dbReference>
<keyword evidence="1" id="KW-0812">Transmembrane</keyword>
<organism evidence="2 3">
    <name type="scientific">Wenling crustacean virus 13</name>
    <dbReference type="NCBI Taxonomy" id="1923482"/>
    <lineage>
        <taxon>Viruses</taxon>
        <taxon>Riboviria</taxon>
        <taxon>Orthornavirae</taxon>
        <taxon>Negarnaviricota</taxon>
        <taxon>Haploviricotina</taxon>
        <taxon>Monjiviricetes</taxon>
        <taxon>Jingchuvirales</taxon>
        <taxon>Chuviridae</taxon>
        <taxon>Mivirus</taxon>
        <taxon>Crustacean mivirus</taxon>
    </lineage>
</organism>
<name>A0A1L3KNB5_9VIRU</name>
<evidence type="ECO:0000313" key="3">
    <source>
        <dbReference type="Proteomes" id="UP000203961"/>
    </source>
</evidence>
<dbReference type="EMBL" id="KX884454">
    <property type="protein sequence ID" value="APG78829.1"/>
    <property type="molecule type" value="Genomic_RNA"/>
</dbReference>
<keyword evidence="1" id="KW-0472">Membrane</keyword>
<evidence type="ECO:0000313" key="2">
    <source>
        <dbReference type="EMBL" id="APG78829.1"/>
    </source>
</evidence>
<dbReference type="KEGG" id="vg:30855537"/>
<proteinExistence type="predicted"/>